<dbReference type="InterPro" id="IPR014284">
    <property type="entry name" value="RNA_pol_sigma-70_dom"/>
</dbReference>
<accession>A0A495IZM3</accession>
<dbReference type="SMART" id="SM00421">
    <property type="entry name" value="HTH_LUXR"/>
    <property type="match status" value="1"/>
</dbReference>
<dbReference type="RefSeq" id="WP_121197762.1">
    <property type="nucleotide sequence ID" value="NZ_RBKU01000001.1"/>
</dbReference>
<feature type="domain" description="HTH luxR-type" evidence="4">
    <location>
        <begin position="130"/>
        <end position="157"/>
    </location>
</feature>
<dbReference type="Gene3D" id="1.10.10.10">
    <property type="entry name" value="Winged helix-like DNA-binding domain superfamily/Winged helix DNA-binding domain"/>
    <property type="match status" value="1"/>
</dbReference>
<evidence type="ECO:0000256" key="3">
    <source>
        <dbReference type="ARBA" id="ARBA00023163"/>
    </source>
</evidence>
<dbReference type="Proteomes" id="UP000268007">
    <property type="component" value="Unassembled WGS sequence"/>
</dbReference>
<keyword evidence="1" id="KW-0805">Transcription regulation</keyword>
<evidence type="ECO:0000313" key="6">
    <source>
        <dbReference type="Proteomes" id="UP000268007"/>
    </source>
</evidence>
<proteinExistence type="predicted"/>
<dbReference type="GO" id="GO:0006352">
    <property type="term" value="P:DNA-templated transcription initiation"/>
    <property type="evidence" value="ECO:0007669"/>
    <property type="project" value="InterPro"/>
</dbReference>
<evidence type="ECO:0000313" key="5">
    <source>
        <dbReference type="EMBL" id="RKR82137.1"/>
    </source>
</evidence>
<gene>
    <name evidence="5" type="ORF">BDD43_2305</name>
</gene>
<dbReference type="PANTHER" id="PTHR43133">
    <property type="entry name" value="RNA POLYMERASE ECF-TYPE SIGMA FACTO"/>
    <property type="match status" value="1"/>
</dbReference>
<dbReference type="PROSITE" id="PS00622">
    <property type="entry name" value="HTH_LUXR_1"/>
    <property type="match status" value="1"/>
</dbReference>
<dbReference type="GO" id="GO:0003677">
    <property type="term" value="F:DNA binding"/>
    <property type="evidence" value="ECO:0007669"/>
    <property type="project" value="InterPro"/>
</dbReference>
<reference evidence="5 6" key="1">
    <citation type="submission" date="2018-10" db="EMBL/GenBank/DDBJ databases">
        <title>Genomic Encyclopedia of Archaeal and Bacterial Type Strains, Phase II (KMG-II): from individual species to whole genera.</title>
        <authorList>
            <person name="Goeker M."/>
        </authorList>
    </citation>
    <scope>NUCLEOTIDE SEQUENCE [LARGE SCALE GENOMIC DNA]</scope>
    <source>
        <strain evidence="5 6">DSM 18602</strain>
    </source>
</reference>
<comment type="caution">
    <text evidence="5">The sequence shown here is derived from an EMBL/GenBank/DDBJ whole genome shotgun (WGS) entry which is preliminary data.</text>
</comment>
<dbReference type="InterPro" id="IPR013325">
    <property type="entry name" value="RNA_pol_sigma_r2"/>
</dbReference>
<dbReference type="Gene3D" id="1.10.1740.10">
    <property type="match status" value="1"/>
</dbReference>
<evidence type="ECO:0000256" key="1">
    <source>
        <dbReference type="ARBA" id="ARBA00023015"/>
    </source>
</evidence>
<dbReference type="InterPro" id="IPR036388">
    <property type="entry name" value="WH-like_DNA-bd_sf"/>
</dbReference>
<dbReference type="InterPro" id="IPR013249">
    <property type="entry name" value="RNA_pol_sigma70_r4_t2"/>
</dbReference>
<dbReference type="InterPro" id="IPR039425">
    <property type="entry name" value="RNA_pol_sigma-70-like"/>
</dbReference>
<keyword evidence="3" id="KW-0804">Transcription</keyword>
<organism evidence="5 6">
    <name type="scientific">Mucilaginibacter gracilis</name>
    <dbReference type="NCBI Taxonomy" id="423350"/>
    <lineage>
        <taxon>Bacteria</taxon>
        <taxon>Pseudomonadati</taxon>
        <taxon>Bacteroidota</taxon>
        <taxon>Sphingobacteriia</taxon>
        <taxon>Sphingobacteriales</taxon>
        <taxon>Sphingobacteriaceae</taxon>
        <taxon>Mucilaginibacter</taxon>
    </lineage>
</organism>
<evidence type="ECO:0000259" key="4">
    <source>
        <dbReference type="PROSITE" id="PS00622"/>
    </source>
</evidence>
<dbReference type="Pfam" id="PF08281">
    <property type="entry name" value="Sigma70_r4_2"/>
    <property type="match status" value="1"/>
</dbReference>
<dbReference type="OrthoDB" id="659569at2"/>
<dbReference type="NCBIfam" id="TIGR02937">
    <property type="entry name" value="sigma70-ECF"/>
    <property type="match status" value="1"/>
</dbReference>
<protein>
    <submittedName>
        <fullName evidence="5">RNA polymerase sigma-70 factor (ECF subfamily)</fullName>
    </submittedName>
</protein>
<evidence type="ECO:0000256" key="2">
    <source>
        <dbReference type="ARBA" id="ARBA00023082"/>
    </source>
</evidence>
<name>A0A495IZM3_9SPHI</name>
<dbReference type="InterPro" id="IPR016032">
    <property type="entry name" value="Sig_transdc_resp-reg_C-effctor"/>
</dbReference>
<dbReference type="AlphaFoldDB" id="A0A495IZM3"/>
<dbReference type="InterPro" id="IPR000792">
    <property type="entry name" value="Tscrpt_reg_LuxR_C"/>
</dbReference>
<keyword evidence="2" id="KW-0731">Sigma factor</keyword>
<dbReference type="PANTHER" id="PTHR43133:SF46">
    <property type="entry name" value="RNA POLYMERASE SIGMA-70 FACTOR ECF SUBFAMILY"/>
    <property type="match status" value="1"/>
</dbReference>
<dbReference type="SUPFAM" id="SSF46894">
    <property type="entry name" value="C-terminal effector domain of the bipartite response regulators"/>
    <property type="match status" value="1"/>
</dbReference>
<sequence>MQTVNPPFSFEKLYREQWSALYLFAYNIVRDREIARDIVQEVFTALLQNPNPASIENHQAYLQQAVKYQVYNLVRADKVQLRAFEQVTPPTTADSTNELISFKELSRAFDLSIVSLPVKCREIFDLKQQGFTARQIARDTGLSIRTVETHLYNAVKKIRTSLAQLISLAAFLAFLPF</sequence>
<dbReference type="SUPFAM" id="SSF88946">
    <property type="entry name" value="Sigma2 domain of RNA polymerase sigma factors"/>
    <property type="match status" value="1"/>
</dbReference>
<dbReference type="EMBL" id="RBKU01000001">
    <property type="protein sequence ID" value="RKR82137.1"/>
    <property type="molecule type" value="Genomic_DNA"/>
</dbReference>
<dbReference type="GO" id="GO:0016987">
    <property type="term" value="F:sigma factor activity"/>
    <property type="evidence" value="ECO:0007669"/>
    <property type="project" value="UniProtKB-KW"/>
</dbReference>
<keyword evidence="6" id="KW-1185">Reference proteome</keyword>